<keyword evidence="5 8" id="KW-0103">Bromodomain</keyword>
<dbReference type="GO" id="GO:0016586">
    <property type="term" value="C:RSC-type complex"/>
    <property type="evidence" value="ECO:0007669"/>
    <property type="project" value="InterPro"/>
</dbReference>
<dbReference type="InterPro" id="IPR036427">
    <property type="entry name" value="Bromodomain-like_sf"/>
</dbReference>
<dbReference type="SUPFAM" id="SSF47370">
    <property type="entry name" value="Bromodomain"/>
    <property type="match status" value="2"/>
</dbReference>
<evidence type="ECO:0000256" key="4">
    <source>
        <dbReference type="ARBA" id="ARBA00023015"/>
    </source>
</evidence>
<sequence length="695" mass="76701">MDHKRKASASGAGIADGDDRTSKRQKTPGQPSDYNLAHGESRESTTSYGLHFLDTIRRTKDKSGRLVASYFESLIPRETNKEYYERIRMPISLKLIERRLQNQDFKNLSELESYFKRMVTNAKEFYPKNSEIFEDAERVRKALSNYMTKTNPAYKLMSGYSCQATPIPNDMQPESDELSGLGAAEDGAEVEDEDAEGEEDSQSDEEEDAEGDDDEGDEEEDGNPRRIVLKRKGPGRPPRDGSEQARKVDKSGRVKADHEYEGVPYKGLSFQQAQEKIVEELIRKPDGSDVFFLDFINLPPRTYKDYFAVITSPLSLKGLQKLVKGIHGRQPATGVSDFKNWATFEERASLLWTNAHFYNEEGSVIHALATELQKCFVRELNSAKAVVQEPPQQKIKLKMTPGQETPVIASKKITIHVGGSRGSAAASPAPQTGQSSESARPDLAMNVNRTIPLPPANTTSASFQIDNARALPGAVASPRPAIATPMPGVSAQQPPAAFARPNGNVPGQTNVPNGMVAAAQPFQQSPSVHQLQNGHPAPAPPVYDYKYRAPGRGYADSLIPSVLIRTHPSVAMDHRFRLEIPAHPKEAHQNLTLHIPGNHNRLQLIPRLAPFEQQGRQYRVFVAVNGQTVGRATPLPVPDDPLLPDAVVFDANLQYVTNIIAITVIASLPKGQKLPNGADCELEKLVLNIQLLRVY</sequence>
<feature type="domain" description="Bromo" evidence="10">
    <location>
        <begin position="292"/>
        <end position="366"/>
    </location>
</feature>
<dbReference type="FunFam" id="1.20.920.10:FF:000083">
    <property type="entry name" value="WGS project CABT00000000 data, contig 2.8"/>
    <property type="match status" value="1"/>
</dbReference>
<proteinExistence type="predicted"/>
<dbReference type="Gene3D" id="1.20.920.10">
    <property type="entry name" value="Bromodomain-like"/>
    <property type="match status" value="2"/>
</dbReference>
<dbReference type="GO" id="GO:0003682">
    <property type="term" value="F:chromatin binding"/>
    <property type="evidence" value="ECO:0007669"/>
    <property type="project" value="TreeGrafter"/>
</dbReference>
<dbReference type="GO" id="GO:0006338">
    <property type="term" value="P:chromatin remodeling"/>
    <property type="evidence" value="ECO:0007669"/>
    <property type="project" value="InterPro"/>
</dbReference>
<evidence type="ECO:0000256" key="3">
    <source>
        <dbReference type="ARBA" id="ARBA00022853"/>
    </source>
</evidence>
<evidence type="ECO:0000313" key="11">
    <source>
        <dbReference type="EMBL" id="KAK4157748.1"/>
    </source>
</evidence>
<evidence type="ECO:0000256" key="5">
    <source>
        <dbReference type="ARBA" id="ARBA00023117"/>
    </source>
</evidence>
<evidence type="ECO:0000256" key="1">
    <source>
        <dbReference type="ARBA" id="ARBA00004123"/>
    </source>
</evidence>
<dbReference type="CDD" id="cd04369">
    <property type="entry name" value="Bromodomain"/>
    <property type="match status" value="2"/>
</dbReference>
<evidence type="ECO:0000256" key="8">
    <source>
        <dbReference type="PROSITE-ProRule" id="PRU00035"/>
    </source>
</evidence>
<dbReference type="Proteomes" id="UP001302745">
    <property type="component" value="Unassembled WGS sequence"/>
</dbReference>
<gene>
    <name evidence="11" type="ORF">C8A00DRAFT_11447</name>
</gene>
<dbReference type="Pfam" id="PF00439">
    <property type="entry name" value="Bromodomain"/>
    <property type="match status" value="2"/>
</dbReference>
<dbReference type="InterPro" id="IPR054551">
    <property type="entry name" value="RSC4_Ig-like"/>
</dbReference>
<dbReference type="Pfam" id="PF22994">
    <property type="entry name" value="RSC4_Ig_like"/>
    <property type="match status" value="1"/>
</dbReference>
<dbReference type="PANTHER" id="PTHR16062:SF19">
    <property type="entry name" value="PROTEIN POLYBROMO-1"/>
    <property type="match status" value="1"/>
</dbReference>
<evidence type="ECO:0000256" key="9">
    <source>
        <dbReference type="SAM" id="MobiDB-lite"/>
    </source>
</evidence>
<feature type="region of interest" description="Disordered" evidence="9">
    <location>
        <begin position="165"/>
        <end position="258"/>
    </location>
</feature>
<evidence type="ECO:0000259" key="10">
    <source>
        <dbReference type="PROSITE" id="PS50014"/>
    </source>
</evidence>
<comment type="caution">
    <text evidence="11">The sequence shown here is derived from an EMBL/GenBank/DDBJ whole genome shotgun (WGS) entry which is preliminary data.</text>
</comment>
<feature type="region of interest" description="Disordered" evidence="9">
    <location>
        <begin position="419"/>
        <end position="441"/>
    </location>
</feature>
<evidence type="ECO:0000256" key="7">
    <source>
        <dbReference type="ARBA" id="ARBA00023242"/>
    </source>
</evidence>
<keyword evidence="3" id="KW-0156">Chromatin regulator</keyword>
<feature type="compositionally biased region" description="Acidic residues" evidence="9">
    <location>
        <begin position="186"/>
        <end position="221"/>
    </location>
</feature>
<comment type="subcellular location">
    <subcellularLocation>
        <location evidence="1">Nucleus</location>
    </subcellularLocation>
</comment>
<feature type="domain" description="Bromo" evidence="10">
    <location>
        <begin position="63"/>
        <end position="133"/>
    </location>
</feature>
<keyword evidence="7" id="KW-0539">Nucleus</keyword>
<dbReference type="PANTHER" id="PTHR16062">
    <property type="entry name" value="SWI/SNF-RELATED"/>
    <property type="match status" value="1"/>
</dbReference>
<dbReference type="InterPro" id="IPR001487">
    <property type="entry name" value="Bromodomain"/>
</dbReference>
<dbReference type="GO" id="GO:0006368">
    <property type="term" value="P:transcription elongation by RNA polymerase II"/>
    <property type="evidence" value="ECO:0007669"/>
    <property type="project" value="TreeGrafter"/>
</dbReference>
<dbReference type="PROSITE" id="PS50014">
    <property type="entry name" value="BROMODOMAIN_2"/>
    <property type="match status" value="2"/>
</dbReference>
<dbReference type="SMART" id="SM00297">
    <property type="entry name" value="BROMO"/>
    <property type="match status" value="2"/>
</dbReference>
<reference evidence="11" key="2">
    <citation type="submission" date="2023-05" db="EMBL/GenBank/DDBJ databases">
        <authorList>
            <consortium name="Lawrence Berkeley National Laboratory"/>
            <person name="Steindorff A."/>
            <person name="Hensen N."/>
            <person name="Bonometti L."/>
            <person name="Westerberg I."/>
            <person name="Brannstrom I.O."/>
            <person name="Guillou S."/>
            <person name="Cros-Aarteil S."/>
            <person name="Calhoun S."/>
            <person name="Haridas S."/>
            <person name="Kuo A."/>
            <person name="Mondo S."/>
            <person name="Pangilinan J."/>
            <person name="Riley R."/>
            <person name="Labutti K."/>
            <person name="Andreopoulos B."/>
            <person name="Lipzen A."/>
            <person name="Chen C."/>
            <person name="Yanf M."/>
            <person name="Daum C."/>
            <person name="Ng V."/>
            <person name="Clum A."/>
            <person name="Ohm R."/>
            <person name="Martin F."/>
            <person name="Silar P."/>
            <person name="Natvig D."/>
            <person name="Lalanne C."/>
            <person name="Gautier V."/>
            <person name="Ament-Velasquez S.L."/>
            <person name="Kruys A."/>
            <person name="Hutchinson M.I."/>
            <person name="Powell A.J."/>
            <person name="Barry K."/>
            <person name="Miller A.N."/>
            <person name="Grigoriev I.V."/>
            <person name="Debuchy R."/>
            <person name="Gladieux P."/>
            <person name="Thoren M.H."/>
            <person name="Johannesson H."/>
        </authorList>
    </citation>
    <scope>NUCLEOTIDE SEQUENCE</scope>
    <source>
        <strain evidence="11">CBS 538.74</strain>
    </source>
</reference>
<keyword evidence="4" id="KW-0805">Transcription regulation</keyword>
<feature type="compositionally biased region" description="Basic and acidic residues" evidence="9">
    <location>
        <begin position="237"/>
        <end position="258"/>
    </location>
</feature>
<feature type="region of interest" description="Disordered" evidence="9">
    <location>
        <begin position="1"/>
        <end position="44"/>
    </location>
</feature>
<feature type="compositionally biased region" description="Polar residues" evidence="9">
    <location>
        <begin position="429"/>
        <end position="438"/>
    </location>
</feature>
<protein>
    <submittedName>
        <fullName evidence="11">Bromodomain-containing protein</fullName>
    </submittedName>
</protein>
<keyword evidence="12" id="KW-1185">Reference proteome</keyword>
<dbReference type="InterPro" id="IPR037382">
    <property type="entry name" value="Rsc/polybromo"/>
</dbReference>
<keyword evidence="2" id="KW-0677">Repeat</keyword>
<evidence type="ECO:0000313" key="12">
    <source>
        <dbReference type="Proteomes" id="UP001302745"/>
    </source>
</evidence>
<name>A0AAN7A190_9PEZI</name>
<dbReference type="EMBL" id="MU856846">
    <property type="protein sequence ID" value="KAK4157748.1"/>
    <property type="molecule type" value="Genomic_DNA"/>
</dbReference>
<accession>A0AAN7A190</accession>
<dbReference type="AlphaFoldDB" id="A0AAN7A190"/>
<keyword evidence="6" id="KW-0804">Transcription</keyword>
<evidence type="ECO:0000256" key="6">
    <source>
        <dbReference type="ARBA" id="ARBA00023163"/>
    </source>
</evidence>
<organism evidence="11 12">
    <name type="scientific">Chaetomidium leptoderma</name>
    <dbReference type="NCBI Taxonomy" id="669021"/>
    <lineage>
        <taxon>Eukaryota</taxon>
        <taxon>Fungi</taxon>
        <taxon>Dikarya</taxon>
        <taxon>Ascomycota</taxon>
        <taxon>Pezizomycotina</taxon>
        <taxon>Sordariomycetes</taxon>
        <taxon>Sordariomycetidae</taxon>
        <taxon>Sordariales</taxon>
        <taxon>Chaetomiaceae</taxon>
        <taxon>Chaetomidium</taxon>
    </lineage>
</organism>
<evidence type="ECO:0000256" key="2">
    <source>
        <dbReference type="ARBA" id="ARBA00022737"/>
    </source>
</evidence>
<reference evidence="11" key="1">
    <citation type="journal article" date="2023" name="Mol. Phylogenet. Evol.">
        <title>Genome-scale phylogeny and comparative genomics of the fungal order Sordariales.</title>
        <authorList>
            <person name="Hensen N."/>
            <person name="Bonometti L."/>
            <person name="Westerberg I."/>
            <person name="Brannstrom I.O."/>
            <person name="Guillou S."/>
            <person name="Cros-Aarteil S."/>
            <person name="Calhoun S."/>
            <person name="Haridas S."/>
            <person name="Kuo A."/>
            <person name="Mondo S."/>
            <person name="Pangilinan J."/>
            <person name="Riley R."/>
            <person name="LaButti K."/>
            <person name="Andreopoulos B."/>
            <person name="Lipzen A."/>
            <person name="Chen C."/>
            <person name="Yan M."/>
            <person name="Daum C."/>
            <person name="Ng V."/>
            <person name="Clum A."/>
            <person name="Steindorff A."/>
            <person name="Ohm R.A."/>
            <person name="Martin F."/>
            <person name="Silar P."/>
            <person name="Natvig D.O."/>
            <person name="Lalanne C."/>
            <person name="Gautier V."/>
            <person name="Ament-Velasquez S.L."/>
            <person name="Kruys A."/>
            <person name="Hutchinson M.I."/>
            <person name="Powell A.J."/>
            <person name="Barry K."/>
            <person name="Miller A.N."/>
            <person name="Grigoriev I.V."/>
            <person name="Debuchy R."/>
            <person name="Gladieux P."/>
            <person name="Hiltunen Thoren M."/>
            <person name="Johannesson H."/>
        </authorList>
    </citation>
    <scope>NUCLEOTIDE SEQUENCE</scope>
    <source>
        <strain evidence="11">CBS 538.74</strain>
    </source>
</reference>